<comment type="caution">
    <text evidence="1">The sequence shown here is derived from an EMBL/GenBank/DDBJ whole genome shotgun (WGS) entry which is preliminary data.</text>
</comment>
<keyword evidence="2" id="KW-1185">Reference proteome</keyword>
<accession>A0A0C2EQI3</accession>
<evidence type="ECO:0000313" key="1">
    <source>
        <dbReference type="EMBL" id="KIH88604.1"/>
    </source>
</evidence>
<dbReference type="RefSeq" id="XP_040616614.1">
    <property type="nucleotide sequence ID" value="XM_040766215.1"/>
</dbReference>
<name>A0A0C2EQI3_9PEZI</name>
<gene>
    <name evidence="1" type="ORF">SPBR_07963</name>
</gene>
<dbReference type="HOGENOM" id="CLU_1876762_0_0_1"/>
<protein>
    <submittedName>
        <fullName evidence="1">Uncharacterized protein</fullName>
    </submittedName>
</protein>
<dbReference type="GeneID" id="63681136"/>
<organism evidence="1 2">
    <name type="scientific">Sporothrix brasiliensis 5110</name>
    <dbReference type="NCBI Taxonomy" id="1398154"/>
    <lineage>
        <taxon>Eukaryota</taxon>
        <taxon>Fungi</taxon>
        <taxon>Dikarya</taxon>
        <taxon>Ascomycota</taxon>
        <taxon>Pezizomycotina</taxon>
        <taxon>Sordariomycetes</taxon>
        <taxon>Sordariomycetidae</taxon>
        <taxon>Ophiostomatales</taxon>
        <taxon>Ophiostomataceae</taxon>
        <taxon>Sporothrix</taxon>
    </lineage>
</organism>
<evidence type="ECO:0000313" key="2">
    <source>
        <dbReference type="Proteomes" id="UP000031575"/>
    </source>
</evidence>
<reference evidence="1 2" key="1">
    <citation type="journal article" date="2014" name="BMC Genomics">
        <title>Comparative genomics of the major fungal agents of human and animal Sporotrichosis: Sporothrix schenckii and Sporothrix brasiliensis.</title>
        <authorList>
            <person name="Teixeira M.M."/>
            <person name="de Almeida L.G."/>
            <person name="Kubitschek-Barreira P."/>
            <person name="Alves F.L."/>
            <person name="Kioshima E.S."/>
            <person name="Abadio A.K."/>
            <person name="Fernandes L."/>
            <person name="Derengowski L.S."/>
            <person name="Ferreira K.S."/>
            <person name="Souza R.C."/>
            <person name="Ruiz J.C."/>
            <person name="de Andrade N.C."/>
            <person name="Paes H.C."/>
            <person name="Nicola A.M."/>
            <person name="Albuquerque P."/>
            <person name="Gerber A.L."/>
            <person name="Martins V.P."/>
            <person name="Peconick L.D."/>
            <person name="Neto A.V."/>
            <person name="Chaucanez C.B."/>
            <person name="Silva P.A."/>
            <person name="Cunha O.L."/>
            <person name="de Oliveira F.F."/>
            <person name="dos Santos T.C."/>
            <person name="Barros A.L."/>
            <person name="Soares M.A."/>
            <person name="de Oliveira L.M."/>
            <person name="Marini M.M."/>
            <person name="Villalobos-Duno H."/>
            <person name="Cunha M.M."/>
            <person name="de Hoog S."/>
            <person name="da Silveira J.F."/>
            <person name="Henrissat B."/>
            <person name="Nino-Vega G.A."/>
            <person name="Cisalpino P.S."/>
            <person name="Mora-Montes H.M."/>
            <person name="Almeida S.R."/>
            <person name="Stajich J.E."/>
            <person name="Lopes-Bezerra L.M."/>
            <person name="Vasconcelos A.T."/>
            <person name="Felipe M.S."/>
        </authorList>
    </citation>
    <scope>NUCLEOTIDE SEQUENCE [LARGE SCALE GENOMIC DNA]</scope>
    <source>
        <strain evidence="1 2">5110</strain>
    </source>
</reference>
<dbReference type="EMBL" id="AWTV01000009">
    <property type="protein sequence ID" value="KIH88604.1"/>
    <property type="molecule type" value="Genomic_DNA"/>
</dbReference>
<dbReference type="VEuPathDB" id="FungiDB:SPBR_07963"/>
<dbReference type="Proteomes" id="UP000031575">
    <property type="component" value="Unassembled WGS sequence"/>
</dbReference>
<sequence>MVTEWALVTSPFWATRISAGLSVKPRSRSSGVCDHVVEDEELVPAESLRERALDKFIKGACAELLSAFRWDCGSEIDDRTAFGRDLLELGVTIDVPHDWDWAVVVLKRLLVVRQSFEEFCWRGSDGRWAVMMKTES</sequence>
<dbReference type="AlphaFoldDB" id="A0A0C2EQI3"/>
<proteinExistence type="predicted"/>